<evidence type="ECO:0000256" key="1">
    <source>
        <dbReference type="SAM" id="SignalP"/>
    </source>
</evidence>
<dbReference type="EMBL" id="JAVRHQ010000016">
    <property type="protein sequence ID" value="MDT0643786.1"/>
    <property type="molecule type" value="Genomic_DNA"/>
</dbReference>
<dbReference type="RefSeq" id="WP_311535405.1">
    <property type="nucleotide sequence ID" value="NZ_JAVRHQ010000016.1"/>
</dbReference>
<feature type="chain" id="PRO_5046708740" evidence="1">
    <location>
        <begin position="21"/>
        <end position="914"/>
    </location>
</feature>
<comment type="caution">
    <text evidence="2">The sequence shown here is derived from an EMBL/GenBank/DDBJ whole genome shotgun (WGS) entry which is preliminary data.</text>
</comment>
<organism evidence="2 3">
    <name type="scientific">Autumnicola tepida</name>
    <dbReference type="NCBI Taxonomy" id="3075595"/>
    <lineage>
        <taxon>Bacteria</taxon>
        <taxon>Pseudomonadati</taxon>
        <taxon>Bacteroidota</taxon>
        <taxon>Flavobacteriia</taxon>
        <taxon>Flavobacteriales</taxon>
        <taxon>Flavobacteriaceae</taxon>
        <taxon>Autumnicola</taxon>
    </lineage>
</organism>
<gene>
    <name evidence="2" type="ORF">RM553_13165</name>
</gene>
<evidence type="ECO:0000313" key="3">
    <source>
        <dbReference type="Proteomes" id="UP001262889"/>
    </source>
</evidence>
<evidence type="ECO:0000313" key="2">
    <source>
        <dbReference type="EMBL" id="MDT0643786.1"/>
    </source>
</evidence>
<protein>
    <submittedName>
        <fullName evidence="2">Uncharacterized protein</fullName>
    </submittedName>
</protein>
<dbReference type="Proteomes" id="UP001262889">
    <property type="component" value="Unassembled WGS sequence"/>
</dbReference>
<keyword evidence="3" id="KW-1185">Reference proteome</keyword>
<accession>A0ABU3CBT5</accession>
<name>A0ABU3CBT5_9FLAO</name>
<reference evidence="2 3" key="1">
    <citation type="submission" date="2023-09" db="EMBL/GenBank/DDBJ databases">
        <authorList>
            <person name="Rey-Velasco X."/>
        </authorList>
    </citation>
    <scope>NUCLEOTIDE SEQUENCE [LARGE SCALE GENOMIC DNA]</scope>
    <source>
        <strain evidence="2 3">F363</strain>
    </source>
</reference>
<proteinExistence type="predicted"/>
<sequence length="914" mass="98510">MMKRILFFAILLAAGIDAIAQTPEKMSYQAVVRDNNNALIANSNISLKLIIHKKSPSGAIVYAETHNPHTNMNGLVSLQVGTGSSLSGSFDEIDWSHGPYFVESQVDLRGGSNFSAIGVSEMLSVPYALHAKTADRISENILESEVFEGWDTDASDDFDGNYYSLKDAPMVYTADQIDSLVLNLGTGGVSQSLSLKENLLSISEGNQVIFENWDTDATDDFSGDFNDLLNLPNLYTSEEVDSLMVNAGGSGTVQSLNLTDNELSISGGNKIAFENWDTDASDDFSGDFNDLINLPNLYTSEEVDSLMVNAGGSGTVQSLNLTDNELSISGGNKIAFENWDTDATDDFSGNYADLHNKPDLFSGDFNDLLNLPNLYTSEEVDSLMVNAGGSRTVQSLNLTDNELSISGGNSIAFENWDTDASDDFSGDFNDLLNLPNLYTSEEVDSLMVNAGGSGTVQSLNLTDNELSISGANKIAFEKWDTDASDDFSGNYNDLQNKPDLFSGSYDDLQNKPDLFSGDFNDLLNLPNLYTSEEVDSLMVNAGGSGTVQSLNLTDNELSISGGNKITFENWDTDATDDFSGNYADLQNKPDLFSGDFNDLINLPNLYTSEEVDSLMVNAGGSGTVQSLNLTDNELSISGGNKIAFENWDTDASDDFSGDFNDLLNLPNLYTSEEVDSLMVNAGGSGTVQSLNLTDNELSISGGNKIAFENWDTDATDDFDGYYSSLIDAPSVYTKTEIDKLLADNGESGGTNQTLQLNEDQLTISNGNTIPFTNWDRDVTDDFDGKYSSLKDVPKLYTQTQVDSIKEGILEEIAETYIKKPAIITFSSSRNIASADINNTIACTGSSTLTITSNFNEMNVGETINLEVHGTILKIKANSGVTLNGTSAGNASIGNNQAYTGGILRKTGTNSYIVL</sequence>
<keyword evidence="1" id="KW-0732">Signal</keyword>
<feature type="signal peptide" evidence="1">
    <location>
        <begin position="1"/>
        <end position="20"/>
    </location>
</feature>